<protein>
    <recommendedName>
        <fullName evidence="4 8">L-ectoine synthase</fullName>
        <ecNumber evidence="3 8">4.2.1.108</ecNumber>
    </recommendedName>
    <alternativeName>
        <fullName evidence="6 8">N-acetyldiaminobutyrate dehydratase</fullName>
    </alternativeName>
</protein>
<dbReference type="GO" id="GO:0019491">
    <property type="term" value="P:ectoine biosynthetic process"/>
    <property type="evidence" value="ECO:0007669"/>
    <property type="project" value="UniProtKB-UniRule"/>
</dbReference>
<evidence type="ECO:0000256" key="3">
    <source>
        <dbReference type="ARBA" id="ARBA00013192"/>
    </source>
</evidence>
<dbReference type="InterPro" id="IPR014710">
    <property type="entry name" value="RmlC-like_jellyroll"/>
</dbReference>
<dbReference type="Pfam" id="PF06339">
    <property type="entry name" value="Ectoine_synth"/>
    <property type="match status" value="1"/>
</dbReference>
<comment type="pathway">
    <text evidence="1 8">Amine and polyamine biosynthesis; ectoine biosynthesis; L-ectoine from L-aspartate 4-semialdehyde: step 3/3.</text>
</comment>
<organism evidence="9 10">
    <name type="scientific">Paraburkholderia acidicola</name>
    <dbReference type="NCBI Taxonomy" id="1912599"/>
    <lineage>
        <taxon>Bacteria</taxon>
        <taxon>Pseudomonadati</taxon>
        <taxon>Pseudomonadota</taxon>
        <taxon>Betaproteobacteria</taxon>
        <taxon>Burkholderiales</taxon>
        <taxon>Burkholderiaceae</taxon>
        <taxon>Paraburkholderia</taxon>
    </lineage>
</organism>
<dbReference type="HAMAP" id="MF_01255">
    <property type="entry name" value="Ectoine_synth"/>
    <property type="match status" value="1"/>
</dbReference>
<evidence type="ECO:0000256" key="4">
    <source>
        <dbReference type="ARBA" id="ARBA00019707"/>
    </source>
</evidence>
<dbReference type="UniPathway" id="UPA00067">
    <property type="reaction ID" value="UER00123"/>
</dbReference>
<dbReference type="GO" id="GO:0033990">
    <property type="term" value="F:ectoine synthase activity"/>
    <property type="evidence" value="ECO:0007669"/>
    <property type="project" value="UniProtKB-EC"/>
</dbReference>
<dbReference type="InterPro" id="IPR010462">
    <property type="entry name" value="Ectoine_synth"/>
</dbReference>
<comment type="similarity">
    <text evidence="2 8">Belongs to the ectoine synthase family.</text>
</comment>
<accession>A0A2A4ERE6</accession>
<dbReference type="PANTHER" id="PTHR39289:SF1">
    <property type="entry name" value="L-ECTOINE SYNTHASE"/>
    <property type="match status" value="1"/>
</dbReference>
<sequence>MIVRSLESIEGTERDVVAETGDWRSRRFILAKDGAGFSMNMTTVKAGIEVELCYKNHIEAVICLEGECELTNKKTGETFTIKSGDMYLLDQHDRHIVRTKTAFRAISVFNPPLTGREDHDADGSFPLLTDTE</sequence>
<dbReference type="SUPFAM" id="SSF51182">
    <property type="entry name" value="RmlC-like cupins"/>
    <property type="match status" value="1"/>
</dbReference>
<dbReference type="InterPro" id="IPR011051">
    <property type="entry name" value="RmlC_Cupin_sf"/>
</dbReference>
<dbReference type="PANTHER" id="PTHR39289">
    <property type="match status" value="1"/>
</dbReference>
<dbReference type="Gene3D" id="2.60.120.10">
    <property type="entry name" value="Jelly Rolls"/>
    <property type="match status" value="1"/>
</dbReference>
<dbReference type="EMBL" id="MTZV01000006">
    <property type="protein sequence ID" value="PCE22669.1"/>
    <property type="molecule type" value="Genomic_DNA"/>
</dbReference>
<name>A0A2A4ERE6_9BURK</name>
<evidence type="ECO:0000256" key="2">
    <source>
        <dbReference type="ARBA" id="ARBA00009637"/>
    </source>
</evidence>
<proteinExistence type="inferred from homology"/>
<dbReference type="AlphaFoldDB" id="A0A2A4ERE6"/>
<evidence type="ECO:0000256" key="1">
    <source>
        <dbReference type="ARBA" id="ARBA00005181"/>
    </source>
</evidence>
<evidence type="ECO:0000256" key="6">
    <source>
        <dbReference type="ARBA" id="ARBA00033271"/>
    </source>
</evidence>
<dbReference type="EC" id="4.2.1.108" evidence="3 8"/>
<evidence type="ECO:0000313" key="10">
    <source>
        <dbReference type="Proteomes" id="UP000218022"/>
    </source>
</evidence>
<comment type="catalytic activity">
    <reaction evidence="7 8">
        <text>(2S)-4-acetamido-2-aminobutanoate = L-ectoine + H2O</text>
        <dbReference type="Rhea" id="RHEA:17281"/>
        <dbReference type="ChEBI" id="CHEBI:15377"/>
        <dbReference type="ChEBI" id="CHEBI:58515"/>
        <dbReference type="ChEBI" id="CHEBI:58929"/>
        <dbReference type="EC" id="4.2.1.108"/>
    </reaction>
</comment>
<evidence type="ECO:0000256" key="5">
    <source>
        <dbReference type="ARBA" id="ARBA00023239"/>
    </source>
</evidence>
<reference evidence="9 10" key="1">
    <citation type="submission" date="2017-01" db="EMBL/GenBank/DDBJ databases">
        <title>Whole-Genome Shotgun Sequencing of Two beta-Proteobacterial Species in Search of the Bulgecin Biosynthetic Cluster.</title>
        <authorList>
            <person name="Horsman M.E."/>
            <person name="Marous D.R."/>
            <person name="Li R."/>
            <person name="Oliver R.A."/>
            <person name="Byun B."/>
            <person name="Emrich S.J."/>
            <person name="Boggess B."/>
            <person name="Townsend C.A."/>
            <person name="Mobashery S."/>
        </authorList>
    </citation>
    <scope>NUCLEOTIDE SEQUENCE [LARGE SCALE GENOMIC DNA]</scope>
    <source>
        <strain evidence="9 10">ATCC 31363</strain>
    </source>
</reference>
<evidence type="ECO:0000313" key="9">
    <source>
        <dbReference type="EMBL" id="PCE22669.1"/>
    </source>
</evidence>
<evidence type="ECO:0000256" key="7">
    <source>
        <dbReference type="ARBA" id="ARBA00048714"/>
    </source>
</evidence>
<comment type="function">
    <text evidence="8">Catalyzes the circularization of gamma-N-acetyl-alpha,gamma-diaminobutyric acid (ADABA) to ectoine (1,4,5,6-tetrahydro-2-methyl-4-pyrimidine carboxylic acid), which is an excellent osmoprotectant.</text>
</comment>
<comment type="caution">
    <text evidence="9">The sequence shown here is derived from an EMBL/GenBank/DDBJ whole genome shotgun (WGS) entry which is preliminary data.</text>
</comment>
<dbReference type="NCBIfam" id="NF009806">
    <property type="entry name" value="PRK13290.1"/>
    <property type="match status" value="1"/>
</dbReference>
<dbReference type="OrthoDB" id="9801830at2"/>
<dbReference type="CDD" id="cd06978">
    <property type="entry name" value="cupin_EctC"/>
    <property type="match status" value="1"/>
</dbReference>
<dbReference type="RefSeq" id="WP_096724594.1">
    <property type="nucleotide sequence ID" value="NZ_MTZV01000006.1"/>
</dbReference>
<keyword evidence="5 8" id="KW-0456">Lyase</keyword>
<evidence type="ECO:0000256" key="8">
    <source>
        <dbReference type="HAMAP-Rule" id="MF_01255"/>
    </source>
</evidence>
<dbReference type="Proteomes" id="UP000218022">
    <property type="component" value="Unassembled WGS sequence"/>
</dbReference>
<gene>
    <name evidence="8 9" type="primary">ectC</name>
    <name evidence="9" type="ORF">BWP39_23605</name>
</gene>